<dbReference type="Proteomes" id="UP001306508">
    <property type="component" value="Unassembled WGS sequence"/>
</dbReference>
<name>A0AAN7WFW8_9SACH</name>
<reference evidence="2" key="1">
    <citation type="submission" date="2023-07" db="EMBL/GenBank/DDBJ databases">
        <title>A draft genome of Kazachstania heterogenica Y-27499.</title>
        <authorList>
            <person name="Donic C."/>
            <person name="Kralova J.S."/>
            <person name="Fidel L."/>
            <person name="Ben-Dor S."/>
            <person name="Jung S."/>
        </authorList>
    </citation>
    <scope>NUCLEOTIDE SEQUENCE [LARGE SCALE GENOMIC DNA]</scope>
    <source>
        <strain evidence="2">Y27499</strain>
    </source>
</reference>
<gene>
    <name evidence="1" type="ORF">RI543_004371</name>
</gene>
<proteinExistence type="predicted"/>
<evidence type="ECO:0000313" key="1">
    <source>
        <dbReference type="EMBL" id="KAK5778700.1"/>
    </source>
</evidence>
<evidence type="ECO:0000313" key="2">
    <source>
        <dbReference type="Proteomes" id="UP001306508"/>
    </source>
</evidence>
<sequence length="75" mass="8866">MLPNISNYLKNSTIVVVETLKTVIRNLEICGPRVISNIEAKYLEQLKLWVQGSEYIRTSECLLDEHWWQIDEKFI</sequence>
<dbReference type="AlphaFoldDB" id="A0AAN7WFW8"/>
<keyword evidence="2" id="KW-1185">Reference proteome</keyword>
<dbReference type="EMBL" id="JAWIZZ010000053">
    <property type="protein sequence ID" value="KAK5778700.1"/>
    <property type="molecule type" value="Genomic_DNA"/>
</dbReference>
<comment type="caution">
    <text evidence="1">The sequence shown here is derived from an EMBL/GenBank/DDBJ whole genome shotgun (WGS) entry which is preliminary data.</text>
</comment>
<accession>A0AAN7WFW8</accession>
<organism evidence="1 2">
    <name type="scientific">Arxiozyma heterogenica</name>
    <dbReference type="NCBI Taxonomy" id="278026"/>
    <lineage>
        <taxon>Eukaryota</taxon>
        <taxon>Fungi</taxon>
        <taxon>Dikarya</taxon>
        <taxon>Ascomycota</taxon>
        <taxon>Saccharomycotina</taxon>
        <taxon>Saccharomycetes</taxon>
        <taxon>Saccharomycetales</taxon>
        <taxon>Saccharomycetaceae</taxon>
        <taxon>Arxiozyma</taxon>
    </lineage>
</organism>
<protein>
    <submittedName>
        <fullName evidence="1">Uncharacterized protein</fullName>
    </submittedName>
</protein>